<dbReference type="InterPro" id="IPR005263">
    <property type="entry name" value="DapA"/>
</dbReference>
<gene>
    <name evidence="12" type="primary">dapA</name>
    <name evidence="16" type="ORF">SAMN05444380_10250</name>
</gene>
<reference evidence="16 17" key="1">
    <citation type="submission" date="2016-10" db="EMBL/GenBank/DDBJ databases">
        <authorList>
            <person name="de Groot N.N."/>
        </authorList>
    </citation>
    <scope>NUCLEOTIDE SEQUENCE [LARGE SCALE GENOMIC DNA]</scope>
    <source>
        <strain evidence="16 17">DSM 19012</strain>
    </source>
</reference>
<dbReference type="InterPro" id="IPR013785">
    <property type="entry name" value="Aldolase_TIM"/>
</dbReference>
<dbReference type="NCBIfam" id="TIGR00674">
    <property type="entry name" value="dapA"/>
    <property type="match status" value="1"/>
</dbReference>
<dbReference type="AlphaFoldDB" id="A0A1I1V601"/>
<dbReference type="GO" id="GO:0008840">
    <property type="term" value="F:4-hydroxy-tetrahydrodipicolinate synthase activity"/>
    <property type="evidence" value="ECO:0007669"/>
    <property type="project" value="UniProtKB-UniRule"/>
</dbReference>
<dbReference type="HAMAP" id="MF_00418">
    <property type="entry name" value="DapA"/>
    <property type="match status" value="1"/>
</dbReference>
<keyword evidence="7 12" id="KW-0220">Diaminopimelate biosynthesis</keyword>
<comment type="catalytic activity">
    <reaction evidence="11 12">
        <text>L-aspartate 4-semialdehyde + pyruvate = (2S,4S)-4-hydroxy-2,3,4,5-tetrahydrodipicolinate + H2O + H(+)</text>
        <dbReference type="Rhea" id="RHEA:34171"/>
        <dbReference type="ChEBI" id="CHEBI:15361"/>
        <dbReference type="ChEBI" id="CHEBI:15377"/>
        <dbReference type="ChEBI" id="CHEBI:15378"/>
        <dbReference type="ChEBI" id="CHEBI:67139"/>
        <dbReference type="ChEBI" id="CHEBI:537519"/>
        <dbReference type="EC" id="4.3.3.7"/>
    </reaction>
</comment>
<dbReference type="GO" id="GO:0005829">
    <property type="term" value="C:cytosol"/>
    <property type="evidence" value="ECO:0007669"/>
    <property type="project" value="TreeGrafter"/>
</dbReference>
<dbReference type="EMBL" id="FONA01000002">
    <property type="protein sequence ID" value="SFD78471.1"/>
    <property type="molecule type" value="Genomic_DNA"/>
</dbReference>
<dbReference type="InParanoid" id="A0A1I1V601"/>
<dbReference type="Proteomes" id="UP000181976">
    <property type="component" value="Unassembled WGS sequence"/>
</dbReference>
<comment type="subcellular location">
    <subcellularLocation>
        <location evidence="12">Cytoplasm</location>
    </subcellularLocation>
</comment>
<keyword evidence="6 12" id="KW-0028">Amino-acid biosynthesis</keyword>
<evidence type="ECO:0000256" key="1">
    <source>
        <dbReference type="ARBA" id="ARBA00003294"/>
    </source>
</evidence>
<evidence type="ECO:0000313" key="17">
    <source>
        <dbReference type="Proteomes" id="UP000181976"/>
    </source>
</evidence>
<dbReference type="FunCoup" id="A0A1I1V601">
    <property type="interactions" value="473"/>
</dbReference>
<dbReference type="SMART" id="SM01130">
    <property type="entry name" value="DHDPS"/>
    <property type="match status" value="1"/>
</dbReference>
<dbReference type="PANTHER" id="PTHR12128">
    <property type="entry name" value="DIHYDRODIPICOLINATE SYNTHASE"/>
    <property type="match status" value="1"/>
</dbReference>
<keyword evidence="10 12" id="KW-0704">Schiff base</keyword>
<feature type="binding site" evidence="12 15">
    <location>
        <position position="208"/>
    </location>
    <ligand>
        <name>pyruvate</name>
        <dbReference type="ChEBI" id="CHEBI:15361"/>
    </ligand>
</feature>
<feature type="site" description="Part of a proton relay during catalysis" evidence="12">
    <location>
        <position position="48"/>
    </location>
</feature>
<evidence type="ECO:0000256" key="10">
    <source>
        <dbReference type="ARBA" id="ARBA00023270"/>
    </source>
</evidence>
<dbReference type="STRING" id="385682.SAMN05444380_10250"/>
<feature type="site" description="Part of a proton relay during catalysis" evidence="12">
    <location>
        <position position="111"/>
    </location>
</feature>
<proteinExistence type="inferred from homology"/>
<accession>A0A1I1V601</accession>
<feature type="active site" description="Schiff-base intermediate with substrate" evidence="12 14">
    <location>
        <position position="166"/>
    </location>
</feature>
<evidence type="ECO:0000256" key="12">
    <source>
        <dbReference type="HAMAP-Rule" id="MF_00418"/>
    </source>
</evidence>
<dbReference type="PIRSF" id="PIRSF001365">
    <property type="entry name" value="DHDPS"/>
    <property type="match status" value="1"/>
</dbReference>
<name>A0A1I1V601_9BACT</name>
<evidence type="ECO:0000256" key="11">
    <source>
        <dbReference type="ARBA" id="ARBA00047836"/>
    </source>
</evidence>
<dbReference type="Gene3D" id="3.20.20.70">
    <property type="entry name" value="Aldolase class I"/>
    <property type="match status" value="1"/>
</dbReference>
<dbReference type="PRINTS" id="PR00146">
    <property type="entry name" value="DHPICSNTHASE"/>
</dbReference>
<evidence type="ECO:0000256" key="9">
    <source>
        <dbReference type="ARBA" id="ARBA00023239"/>
    </source>
</evidence>
<comment type="subunit">
    <text evidence="12">Homotetramer; dimer of dimers.</text>
</comment>
<feature type="active site" description="Proton donor/acceptor" evidence="12 14">
    <location>
        <position position="137"/>
    </location>
</feature>
<evidence type="ECO:0000256" key="8">
    <source>
        <dbReference type="ARBA" id="ARBA00023154"/>
    </source>
</evidence>
<dbReference type="GO" id="GO:0019877">
    <property type="term" value="P:diaminopimelate biosynthetic process"/>
    <property type="evidence" value="ECO:0007669"/>
    <property type="project" value="UniProtKB-UniRule"/>
</dbReference>
<dbReference type="UniPathway" id="UPA00034">
    <property type="reaction ID" value="UER00017"/>
</dbReference>
<sequence length="296" mass="32454">MQIERLQGSIVAIVTPFKDNGEIDFQAFDDLVEFQISNGTDGIVVCGTTGETPTLSHDEDAQLIERCVKKVNGRVPVIAGTGSNSTTDCIKYSQKALDLGADALLVVSPYYNKPSRRGICKHYSQLAKNVKAPIILYNVPGRTGSTIEPSIALELAAHHENIIGIKEAGGDIGVFVELLANRPENFKVFSGDDFLSFSANCLGADGCISVVANVIPKEFHQLMKSSIEGDLTTARQLFYKYQNLMKLMFLESNPLPVKTALALMGKVSEVFRAPLCEMEDENREQLKIELKKLKLL</sequence>
<comment type="caution">
    <text evidence="12">Was originally thought to be a dihydrodipicolinate synthase (DHDPS), catalyzing the condensation of (S)-aspartate-beta-semialdehyde [(S)-ASA] and pyruvate to dihydrodipicolinate (DHDP). However, it was shown in E.coli that the product of the enzymatic reaction is not dihydrodipicolinate but in fact (4S)-4-hydroxy-2,3,4,5-tetrahydro-(2S)-dipicolinic acid (HTPA), and that the consecutive dehydration reaction leading to DHDP is not spontaneous but catalyzed by DapB.</text>
</comment>
<dbReference type="eggNOG" id="COG0329">
    <property type="taxonomic scope" value="Bacteria"/>
</dbReference>
<comment type="pathway">
    <text evidence="2 12">Amino-acid biosynthesis; L-lysine biosynthesis via DAP pathway; (S)-tetrahydrodipicolinate from L-aspartate: step 3/4.</text>
</comment>
<evidence type="ECO:0000256" key="4">
    <source>
        <dbReference type="ARBA" id="ARBA00012086"/>
    </source>
</evidence>
<dbReference type="Pfam" id="PF00701">
    <property type="entry name" value="DHDPS"/>
    <property type="match status" value="1"/>
</dbReference>
<evidence type="ECO:0000256" key="13">
    <source>
        <dbReference type="PIRNR" id="PIRNR001365"/>
    </source>
</evidence>
<dbReference type="PANTHER" id="PTHR12128:SF66">
    <property type="entry name" value="4-HYDROXY-2-OXOGLUTARATE ALDOLASE, MITOCHONDRIAL"/>
    <property type="match status" value="1"/>
</dbReference>
<comment type="similarity">
    <text evidence="3 12 13">Belongs to the DapA family.</text>
</comment>
<organism evidence="16 17">
    <name type="scientific">Thermophagus xiamenensis</name>
    <dbReference type="NCBI Taxonomy" id="385682"/>
    <lineage>
        <taxon>Bacteria</taxon>
        <taxon>Pseudomonadati</taxon>
        <taxon>Bacteroidota</taxon>
        <taxon>Bacteroidia</taxon>
        <taxon>Marinilabiliales</taxon>
        <taxon>Marinilabiliaceae</taxon>
        <taxon>Thermophagus</taxon>
    </lineage>
</organism>
<dbReference type="InterPro" id="IPR002220">
    <property type="entry name" value="DapA-like"/>
</dbReference>
<dbReference type="GO" id="GO:0009089">
    <property type="term" value="P:lysine biosynthetic process via diaminopimelate"/>
    <property type="evidence" value="ECO:0007669"/>
    <property type="project" value="UniProtKB-UniRule"/>
</dbReference>
<evidence type="ECO:0000256" key="14">
    <source>
        <dbReference type="PIRSR" id="PIRSR001365-1"/>
    </source>
</evidence>
<evidence type="ECO:0000256" key="15">
    <source>
        <dbReference type="PIRSR" id="PIRSR001365-2"/>
    </source>
</evidence>
<evidence type="ECO:0000256" key="5">
    <source>
        <dbReference type="ARBA" id="ARBA00022490"/>
    </source>
</evidence>
<evidence type="ECO:0000256" key="2">
    <source>
        <dbReference type="ARBA" id="ARBA00005120"/>
    </source>
</evidence>
<keyword evidence="5 12" id="KW-0963">Cytoplasm</keyword>
<dbReference type="PROSITE" id="PS00666">
    <property type="entry name" value="DHDPS_2"/>
    <property type="match status" value="1"/>
</dbReference>
<evidence type="ECO:0000256" key="6">
    <source>
        <dbReference type="ARBA" id="ARBA00022605"/>
    </source>
</evidence>
<protein>
    <recommendedName>
        <fullName evidence="4 12">4-hydroxy-tetrahydrodipicolinate synthase</fullName>
        <shortName evidence="12">HTPA synthase</shortName>
        <ecNumber evidence="4 12">4.3.3.7</ecNumber>
    </recommendedName>
</protein>
<keyword evidence="17" id="KW-1185">Reference proteome</keyword>
<comment type="function">
    <text evidence="1 12">Catalyzes the condensation of (S)-aspartate-beta-semialdehyde [(S)-ASA] and pyruvate to 4-hydroxy-tetrahydrodipicolinate (HTPA).</text>
</comment>
<dbReference type="OrthoDB" id="9782828at2"/>
<dbReference type="EC" id="4.3.3.7" evidence="4 12"/>
<keyword evidence="9 12" id="KW-0456">Lyase</keyword>
<dbReference type="SUPFAM" id="SSF51569">
    <property type="entry name" value="Aldolase"/>
    <property type="match status" value="1"/>
</dbReference>
<dbReference type="CDD" id="cd00950">
    <property type="entry name" value="DHDPS"/>
    <property type="match status" value="1"/>
</dbReference>
<evidence type="ECO:0000256" key="7">
    <source>
        <dbReference type="ARBA" id="ARBA00022915"/>
    </source>
</evidence>
<feature type="binding site" evidence="12 15">
    <location>
        <position position="49"/>
    </location>
    <ligand>
        <name>pyruvate</name>
        <dbReference type="ChEBI" id="CHEBI:15361"/>
    </ligand>
</feature>
<keyword evidence="8 12" id="KW-0457">Lysine biosynthesis</keyword>
<dbReference type="InterPro" id="IPR020625">
    <property type="entry name" value="Schiff_base-form_aldolases_AS"/>
</dbReference>
<dbReference type="RefSeq" id="WP_010527969.1">
    <property type="nucleotide sequence ID" value="NZ_AFSL01000065.1"/>
</dbReference>
<evidence type="ECO:0000313" key="16">
    <source>
        <dbReference type="EMBL" id="SFD78471.1"/>
    </source>
</evidence>
<evidence type="ECO:0000256" key="3">
    <source>
        <dbReference type="ARBA" id="ARBA00007592"/>
    </source>
</evidence>